<proteinExistence type="predicted"/>
<protein>
    <submittedName>
        <fullName evidence="2">Uncharacterized protein</fullName>
    </submittedName>
</protein>
<feature type="region of interest" description="Disordered" evidence="1">
    <location>
        <begin position="64"/>
        <end position="134"/>
    </location>
</feature>
<reference evidence="2 3" key="1">
    <citation type="journal article" date="2020" name="Nature">
        <title>Six reference-quality genomes reveal evolution of bat adaptations.</title>
        <authorList>
            <person name="Jebb D."/>
            <person name="Huang Z."/>
            <person name="Pippel M."/>
            <person name="Hughes G.M."/>
            <person name="Lavrichenko K."/>
            <person name="Devanna P."/>
            <person name="Winkler S."/>
            <person name="Jermiin L.S."/>
            <person name="Skirmuntt E.C."/>
            <person name="Katzourakis A."/>
            <person name="Burkitt-Gray L."/>
            <person name="Ray D.A."/>
            <person name="Sullivan K.A.M."/>
            <person name="Roscito J.G."/>
            <person name="Kirilenko B.M."/>
            <person name="Davalos L.M."/>
            <person name="Corthals A.P."/>
            <person name="Power M.L."/>
            <person name="Jones G."/>
            <person name="Ransome R.D."/>
            <person name="Dechmann D.K.N."/>
            <person name="Locatelli A.G."/>
            <person name="Puechmaille S.J."/>
            <person name="Fedrigo O."/>
            <person name="Jarvis E.D."/>
            <person name="Hiller M."/>
            <person name="Vernes S.C."/>
            <person name="Myers E.W."/>
            <person name="Teeling E.C."/>
        </authorList>
    </citation>
    <scope>NUCLEOTIDE SEQUENCE [LARGE SCALE GENOMIC DNA]</scope>
    <source>
        <strain evidence="2">MMyoMyo1</strain>
        <tissue evidence="2">Flight muscle</tissue>
    </source>
</reference>
<name>A0A7J7S202_MYOMY</name>
<organism evidence="2 3">
    <name type="scientific">Myotis myotis</name>
    <name type="common">Greater mouse-eared bat</name>
    <name type="synonym">Vespertilio myotis</name>
    <dbReference type="NCBI Taxonomy" id="51298"/>
    <lineage>
        <taxon>Eukaryota</taxon>
        <taxon>Metazoa</taxon>
        <taxon>Chordata</taxon>
        <taxon>Craniata</taxon>
        <taxon>Vertebrata</taxon>
        <taxon>Euteleostomi</taxon>
        <taxon>Mammalia</taxon>
        <taxon>Eutheria</taxon>
        <taxon>Laurasiatheria</taxon>
        <taxon>Chiroptera</taxon>
        <taxon>Yangochiroptera</taxon>
        <taxon>Vespertilionidae</taxon>
        <taxon>Myotis</taxon>
    </lineage>
</organism>
<evidence type="ECO:0000313" key="2">
    <source>
        <dbReference type="EMBL" id="KAF6282476.1"/>
    </source>
</evidence>
<evidence type="ECO:0000256" key="1">
    <source>
        <dbReference type="SAM" id="MobiDB-lite"/>
    </source>
</evidence>
<comment type="caution">
    <text evidence="2">The sequence shown here is derived from an EMBL/GenBank/DDBJ whole genome shotgun (WGS) entry which is preliminary data.</text>
</comment>
<sequence length="134" mass="14224">MLSDRVELGHPSLALSDPLWRVNSLHSGKGSWKTRPASHDQERKGCDVAVGRWEVVPNINDSLDEGLQKAKGTPSQETTELAASEAGRARGPTGQLGGHRKVLITRPPHGTAAGLSEHPAPQAATGRRGNQLST</sequence>
<keyword evidence="3" id="KW-1185">Reference proteome</keyword>
<dbReference type="AlphaFoldDB" id="A0A7J7S202"/>
<dbReference type="Proteomes" id="UP000527355">
    <property type="component" value="Unassembled WGS sequence"/>
</dbReference>
<dbReference type="EMBL" id="JABWUV010000020">
    <property type="protein sequence ID" value="KAF6282476.1"/>
    <property type="molecule type" value="Genomic_DNA"/>
</dbReference>
<gene>
    <name evidence="2" type="ORF">mMyoMyo1_010112</name>
</gene>
<accession>A0A7J7S202</accession>
<evidence type="ECO:0000313" key="3">
    <source>
        <dbReference type="Proteomes" id="UP000527355"/>
    </source>
</evidence>